<reference evidence="2" key="1">
    <citation type="submission" date="2013-09" db="EMBL/GenBank/DDBJ databases">
        <title>Corchorus olitorius genome sequencing.</title>
        <authorList>
            <person name="Alam M."/>
            <person name="Haque M.S."/>
            <person name="Islam M.S."/>
            <person name="Emdad E.M."/>
            <person name="Islam M.M."/>
            <person name="Ahmed B."/>
            <person name="Halim A."/>
            <person name="Hossen Q.M.M."/>
            <person name="Hossain M.Z."/>
            <person name="Ahmed R."/>
            <person name="Khan M.M."/>
            <person name="Islam R."/>
            <person name="Rashid M.M."/>
            <person name="Khan S.A."/>
            <person name="Rahman M.S."/>
            <person name="Alam M."/>
            <person name="Yahiya A.S."/>
            <person name="Khan M.S."/>
            <person name="Azam M.S."/>
            <person name="Haque T."/>
            <person name="Lashkar M.Z.H."/>
            <person name="Akhand A.I."/>
            <person name="Morshed G."/>
            <person name="Roy S."/>
            <person name="Uddin K.S."/>
            <person name="Rabeya T."/>
            <person name="Hossain A.S."/>
            <person name="Chowdhury A."/>
            <person name="Snigdha A.R."/>
            <person name="Mortoza M.S."/>
            <person name="Matin S.A."/>
            <person name="Hoque S.M.E."/>
            <person name="Islam M.K."/>
            <person name="Roy D.K."/>
            <person name="Haider R."/>
            <person name="Moosa M.M."/>
            <person name="Elias S.M."/>
            <person name="Hasan A.M."/>
            <person name="Jahan S."/>
            <person name="Shafiuddin M."/>
            <person name="Mahmood N."/>
            <person name="Shommy N.S."/>
        </authorList>
    </citation>
    <scope>NUCLEOTIDE SEQUENCE [LARGE SCALE GENOMIC DNA]</scope>
    <source>
        <strain evidence="2">cv. O-4</strain>
    </source>
</reference>
<dbReference type="Proteomes" id="UP000187203">
    <property type="component" value="Unassembled WGS sequence"/>
</dbReference>
<protein>
    <submittedName>
        <fullName evidence="1">Uncharacterized protein</fullName>
    </submittedName>
</protein>
<sequence length="302" mass="31858">MSQVLGQSVVVDNKPGAGGNIGISETVRAPKDGYTLLLSSGGAITINPMIYSKLAFNPEKDLTPVAAVARVHVFLETNPAVPATNVAEFIKHLKANPGKLDVLSGQLQFWFDPGPGLKQVEAGKLRLLAIGSPHRSPQYPNVPTLAESGLPGFDADTLFGIYAPTGTPESVIEAVRTAVAKALEQKNVNDVILTLGATPAPLSRKAFIDHHATERERFGELASLPNKGWPQALSPLIIPGTYCTAANRAPGLHGDCATHTQRSTPWTPILIPIPILPGAAAPPLSVFPFFHFLICPDLGGGL</sequence>
<keyword evidence="2" id="KW-1185">Reference proteome</keyword>
<dbReference type="CDD" id="cd07012">
    <property type="entry name" value="PBP2_Bug_TTT"/>
    <property type="match status" value="1"/>
</dbReference>
<name>A0A1R3L296_9ROSI</name>
<gene>
    <name evidence="1" type="ORF">COLO4_01583</name>
</gene>
<dbReference type="InterPro" id="IPR005064">
    <property type="entry name" value="BUG"/>
</dbReference>
<dbReference type="InterPro" id="IPR042100">
    <property type="entry name" value="Bug_dom1"/>
</dbReference>
<dbReference type="AlphaFoldDB" id="A0A1R3L296"/>
<organism evidence="1 2">
    <name type="scientific">Corchorus olitorius</name>
    <dbReference type="NCBI Taxonomy" id="93759"/>
    <lineage>
        <taxon>Eukaryota</taxon>
        <taxon>Viridiplantae</taxon>
        <taxon>Streptophyta</taxon>
        <taxon>Embryophyta</taxon>
        <taxon>Tracheophyta</taxon>
        <taxon>Spermatophyta</taxon>
        <taxon>Magnoliopsida</taxon>
        <taxon>eudicotyledons</taxon>
        <taxon>Gunneridae</taxon>
        <taxon>Pentapetalae</taxon>
        <taxon>rosids</taxon>
        <taxon>malvids</taxon>
        <taxon>Malvales</taxon>
        <taxon>Malvaceae</taxon>
        <taxon>Grewioideae</taxon>
        <taxon>Apeibeae</taxon>
        <taxon>Corchorus</taxon>
    </lineage>
</organism>
<comment type="caution">
    <text evidence="1">The sequence shown here is derived from an EMBL/GenBank/DDBJ whole genome shotgun (WGS) entry which is preliminary data.</text>
</comment>
<evidence type="ECO:0000313" key="2">
    <source>
        <dbReference type="Proteomes" id="UP000187203"/>
    </source>
</evidence>
<dbReference type="Pfam" id="PF03401">
    <property type="entry name" value="TctC"/>
    <property type="match status" value="2"/>
</dbReference>
<dbReference type="PANTHER" id="PTHR42928:SF5">
    <property type="entry name" value="BLR1237 PROTEIN"/>
    <property type="match status" value="1"/>
</dbReference>
<dbReference type="Gene3D" id="3.40.190.150">
    <property type="entry name" value="Bordetella uptake gene, domain 1"/>
    <property type="match status" value="2"/>
</dbReference>
<dbReference type="EMBL" id="AWUE01004135">
    <property type="protein sequence ID" value="OMP13484.1"/>
    <property type="molecule type" value="Genomic_DNA"/>
</dbReference>
<dbReference type="PANTHER" id="PTHR42928">
    <property type="entry name" value="TRICARBOXYLATE-BINDING PROTEIN"/>
    <property type="match status" value="1"/>
</dbReference>
<evidence type="ECO:0000313" key="1">
    <source>
        <dbReference type="EMBL" id="OMP13484.1"/>
    </source>
</evidence>
<dbReference type="OrthoDB" id="5592375at2759"/>
<proteinExistence type="predicted"/>
<accession>A0A1R3L296</accession>
<dbReference type="STRING" id="93759.A0A1R3L296"/>